<dbReference type="VEuPathDB" id="TriTrypDB:TEOVI_000160400"/>
<name>A0A1G4IDA4_TRYEQ</name>
<reference evidence="2" key="1">
    <citation type="submission" date="2016-09" db="EMBL/GenBank/DDBJ databases">
        <authorList>
            <person name="Hebert L."/>
            <person name="Moumen B."/>
        </authorList>
    </citation>
    <scope>NUCLEOTIDE SEQUENCE [LARGE SCALE GENOMIC DNA]</scope>
    <source>
        <strain evidence="2">OVI</strain>
    </source>
</reference>
<feature type="region of interest" description="Disordered" evidence="1">
    <location>
        <begin position="72"/>
        <end position="93"/>
    </location>
</feature>
<organism evidence="2 3">
    <name type="scientific">Trypanosoma equiperdum</name>
    <dbReference type="NCBI Taxonomy" id="5694"/>
    <lineage>
        <taxon>Eukaryota</taxon>
        <taxon>Discoba</taxon>
        <taxon>Euglenozoa</taxon>
        <taxon>Kinetoplastea</taxon>
        <taxon>Metakinetoplastina</taxon>
        <taxon>Trypanosomatida</taxon>
        <taxon>Trypanosomatidae</taxon>
        <taxon>Trypanosoma</taxon>
    </lineage>
</organism>
<dbReference type="AlphaFoldDB" id="A0A1G4IDA4"/>
<evidence type="ECO:0000256" key="1">
    <source>
        <dbReference type="SAM" id="MobiDB-lite"/>
    </source>
</evidence>
<dbReference type="Proteomes" id="UP000195570">
    <property type="component" value="Unassembled WGS sequence"/>
</dbReference>
<evidence type="ECO:0000313" key="2">
    <source>
        <dbReference type="EMBL" id="SCU70035.1"/>
    </source>
</evidence>
<proteinExistence type="predicted"/>
<dbReference type="Gene3D" id="2.60.120.620">
    <property type="entry name" value="q2cbj1_9rhob like domain"/>
    <property type="match status" value="1"/>
</dbReference>
<sequence length="440" mass="49642">MQRHQLYVDGLSGLLSPAGIRTYRQAGLVVARGLLPEKLVEALTSTCSSIALTRGKCVFPGIDEAHSGKVEFDGRTVPQPTANLGAQEPPPEIQKQLRQQDEARSIERRYEKVLLKCRNQRQVERVYARLAAQRERYMKFKQVRNVVSPEEELSGRTSNRRMREIGESYEYEDLKSSFETYRDSGKMEMEVRRDYHVDRAMEHLQNWSKCWCRVWPESKELQELLLRGELGSIVGQAAAALAGEIVIRLFDDAIHDYQRFLNSTPFHFTGNSTNFRNVNGMTVSVGLTAHDDVRTFVIPGSHHVMREFTNDGNDFSRFCATGVFDTGRAIRGIEPLSELPVFQLQPLEPGSVLFMNHYTISGAQPTMCGPAADYVPPAAAPVNGVYQYSLILMPGRCLFDGLRNSWASRDSHGPLYNYKAGQPLIDDAVFPVLHRALDVE</sequence>
<protein>
    <recommendedName>
        <fullName evidence="4">Phytanoyl-CoA dioxygenase (PhyH)</fullName>
    </recommendedName>
</protein>
<keyword evidence="3" id="KW-1185">Reference proteome</keyword>
<evidence type="ECO:0008006" key="4">
    <source>
        <dbReference type="Google" id="ProtNLM"/>
    </source>
</evidence>
<gene>
    <name evidence="2" type="ORF">TEOVI_000160400</name>
</gene>
<dbReference type="RefSeq" id="XP_067080912.1">
    <property type="nucleotide sequence ID" value="XM_067224811.1"/>
</dbReference>
<comment type="caution">
    <text evidence="2">The sequence shown here is derived from an EMBL/GenBank/DDBJ whole genome shotgun (WGS) entry which is preliminary data.</text>
</comment>
<dbReference type="EMBL" id="CZPT02001346">
    <property type="protein sequence ID" value="SCU70035.1"/>
    <property type="molecule type" value="Genomic_DNA"/>
</dbReference>
<accession>A0A1G4IDA4</accession>
<dbReference type="GeneID" id="92375544"/>
<evidence type="ECO:0000313" key="3">
    <source>
        <dbReference type="Proteomes" id="UP000195570"/>
    </source>
</evidence>